<dbReference type="OrthoDB" id="5592585at2759"/>
<feature type="region of interest" description="Disordered" evidence="1">
    <location>
        <begin position="685"/>
        <end position="774"/>
    </location>
</feature>
<evidence type="ECO:0000256" key="1">
    <source>
        <dbReference type="SAM" id="MobiDB-lite"/>
    </source>
</evidence>
<evidence type="ECO:0000259" key="2">
    <source>
        <dbReference type="Pfam" id="PF17667"/>
    </source>
</evidence>
<dbReference type="AlphaFoldDB" id="A0A9P3GAA2"/>
<protein>
    <recommendedName>
        <fullName evidence="2">Fungal-type protein kinase domain-containing protein</fullName>
    </recommendedName>
</protein>
<reference evidence="3 4" key="1">
    <citation type="submission" date="2021-08" db="EMBL/GenBank/DDBJ databases">
        <title>Draft Genome Sequence of Phanerochaete sordida strain YK-624.</title>
        <authorList>
            <person name="Mori T."/>
            <person name="Dohra H."/>
            <person name="Suzuki T."/>
            <person name="Kawagishi H."/>
            <person name="Hirai H."/>
        </authorList>
    </citation>
    <scope>NUCLEOTIDE SEQUENCE [LARGE SCALE GENOMIC DNA]</scope>
    <source>
        <strain evidence="3 4">YK-624</strain>
    </source>
</reference>
<dbReference type="Pfam" id="PF17667">
    <property type="entry name" value="Pkinase_fungal"/>
    <property type="match status" value="2"/>
</dbReference>
<proteinExistence type="predicted"/>
<organism evidence="3 4">
    <name type="scientific">Phanerochaete sordida</name>
    <dbReference type="NCBI Taxonomy" id="48140"/>
    <lineage>
        <taxon>Eukaryota</taxon>
        <taxon>Fungi</taxon>
        <taxon>Dikarya</taxon>
        <taxon>Basidiomycota</taxon>
        <taxon>Agaricomycotina</taxon>
        <taxon>Agaricomycetes</taxon>
        <taxon>Polyporales</taxon>
        <taxon>Phanerochaetaceae</taxon>
        <taxon>Phanerochaete</taxon>
    </lineage>
</organism>
<feature type="domain" description="Fungal-type protein kinase" evidence="2">
    <location>
        <begin position="418"/>
        <end position="527"/>
    </location>
</feature>
<sequence>MPTEAVLVHGLLYRFSHTIPGTNSLKGQFVTCNRGRCVGQMPWVDMKKEFLQGVVFPKPLPPIDFSKMKGVKGEKQIQETLTECILQSKLSPHLQLVDSSNKRDSPEDPRVDIDVYVLEDGQVSVQWDSPETILVARADYDNDSSMTEVKEKHCDDPFEPWVPPSLSCENESEGGCATRGQICVYANLRFSRQHLCFQYMVTIIGINAHITRFDRSGLVVSELFNYAERPDILTEFYWAMTHCPEIMLGRDPTACVASAAEKQLLIDSLRDFKSNGIAKPESYTYLDPKTNVYKLTVFDDIDKKNSRDVIVGTPFYVERAVSGRGTKEFIGYDMKACKLVHLKDTWAPSHPAYPAEGKTIRALEAEQIAGIQKLICGGDVGLEGERQWQATATQDIARRYRGESWLGATSTQLQELVHRRRDVVSAVRDIVLAMGEVYKKSNILHRDVHPENMRITWVDGSPRGVLAGWDRAGSEVFTTGDPSELPVPFCEVVWQFMSVSQLLNDCAARPHGPFDDMERVFWSFIWIALHHADHDHPEYIQADSNLFDECKETALSTGIKMTGGLEKNRKIDVLGFKLIKFRSAALQKLIHELSSQYKRYHRSLADVESGDDDVRLKLEETRRILASSEWWAKQLGSACAQEDWANDDMGTDRFPPMSSLQLHRMKQQSSHAGGAGLSDTTLLDRLNFDAPPRKPRRDTIYGWTAKRKREEQEATAGATSKTLVEDRKPKKAKTWAIPGELEPPKGLQPTKSVKTGRAKAKATAKGGAENAQLA</sequence>
<gene>
    <name evidence="3" type="ORF">PsYK624_082450</name>
</gene>
<dbReference type="EMBL" id="BPQB01000024">
    <property type="protein sequence ID" value="GJE92092.1"/>
    <property type="molecule type" value="Genomic_DNA"/>
</dbReference>
<accession>A0A9P3GAA2</accession>
<dbReference type="Proteomes" id="UP000703269">
    <property type="component" value="Unassembled WGS sequence"/>
</dbReference>
<evidence type="ECO:0000313" key="3">
    <source>
        <dbReference type="EMBL" id="GJE92092.1"/>
    </source>
</evidence>
<evidence type="ECO:0000313" key="4">
    <source>
        <dbReference type="Proteomes" id="UP000703269"/>
    </source>
</evidence>
<dbReference type="InterPro" id="IPR040976">
    <property type="entry name" value="Pkinase_fungal"/>
</dbReference>
<keyword evidence="4" id="KW-1185">Reference proteome</keyword>
<name>A0A9P3GAA2_9APHY</name>
<feature type="domain" description="Fungal-type protein kinase" evidence="2">
    <location>
        <begin position="168"/>
        <end position="389"/>
    </location>
</feature>
<comment type="caution">
    <text evidence="3">The sequence shown here is derived from an EMBL/GenBank/DDBJ whole genome shotgun (WGS) entry which is preliminary data.</text>
</comment>